<evidence type="ECO:0000313" key="4">
    <source>
        <dbReference type="Proteomes" id="UP000265768"/>
    </source>
</evidence>
<feature type="compositionally biased region" description="Basic residues" evidence="1">
    <location>
        <begin position="382"/>
        <end position="399"/>
    </location>
</feature>
<dbReference type="Proteomes" id="UP000265768">
    <property type="component" value="Unassembled WGS sequence"/>
</dbReference>
<organism evidence="3 4">
    <name type="scientific">Bailinhaonella thermotolerans</name>
    <dbReference type="NCBI Taxonomy" id="1070861"/>
    <lineage>
        <taxon>Bacteria</taxon>
        <taxon>Bacillati</taxon>
        <taxon>Actinomycetota</taxon>
        <taxon>Actinomycetes</taxon>
        <taxon>Streptosporangiales</taxon>
        <taxon>Streptosporangiaceae</taxon>
        <taxon>Bailinhaonella</taxon>
    </lineage>
</organism>
<feature type="compositionally biased region" description="Low complexity" evidence="1">
    <location>
        <begin position="325"/>
        <end position="340"/>
    </location>
</feature>
<dbReference type="InterPro" id="IPR011009">
    <property type="entry name" value="Kinase-like_dom_sf"/>
</dbReference>
<feature type="domain" description="Aminoglycoside phosphotransferase" evidence="2">
    <location>
        <begin position="29"/>
        <end position="231"/>
    </location>
</feature>
<dbReference type="InterPro" id="IPR002575">
    <property type="entry name" value="Aminoglycoside_PTrfase"/>
</dbReference>
<accession>A0A3A4A5U5</accession>
<sequence>MPPPGHEAPPGLAEVLATAYGLPGAAVCRLPAGTATANYLGTAGGRPVFVKHYSPGTDLDAEQAAVELSEYVATWLVPTARIIPTRAGALLHRQGPYACSVWERVDASPPGRAGMTREQMASTGRIVGRLHRVLAAHPAAPSALVSSATLCDPADAHRRFTRLLAALPSPPLRDAWQEWAADALTRRLALLPRIAALLDGLAPLRRQVVHGDLAAPNVLLRGTEVAALIDFRPPRARPLAWEISRIACDPGTVLHSGNGPLGSPASPPATSARTPADTRRSPPLSVPGPATPRARPTPSRTSSAAAPPCPRLCASTHRTATGHYRSSSARWRTSSTASALRRPHSSEIEVPAEPHDLPPPRPADRPASPPHPGAGAYGAGRGARRTRARPARATCRRTRPGADPATAPGPRSGALSPRPSPAGFPGDEPEHDGAVVGHALPQPGRASEYPRAGSRRDGQRLTPLPRRARTGRNACARQRRGFTCGNVRWRRVDQPYRQGADLPDQRIDELAAGVSPRAVPSLTVVGGQLTAWFAPATRGSPAPAPPERHA</sequence>
<evidence type="ECO:0000259" key="2">
    <source>
        <dbReference type="Pfam" id="PF01636"/>
    </source>
</evidence>
<name>A0A3A4A5U5_9ACTN</name>
<evidence type="ECO:0000256" key="1">
    <source>
        <dbReference type="SAM" id="MobiDB-lite"/>
    </source>
</evidence>
<dbReference type="OrthoDB" id="3281564at2"/>
<feature type="compositionally biased region" description="Low complexity" evidence="1">
    <location>
        <begin position="291"/>
        <end position="306"/>
    </location>
</feature>
<dbReference type="EMBL" id="QZEY01000019">
    <property type="protein sequence ID" value="RJL23231.1"/>
    <property type="molecule type" value="Genomic_DNA"/>
</dbReference>
<dbReference type="SUPFAM" id="SSF56112">
    <property type="entry name" value="Protein kinase-like (PK-like)"/>
    <property type="match status" value="1"/>
</dbReference>
<reference evidence="3 4" key="1">
    <citation type="submission" date="2018-09" db="EMBL/GenBank/DDBJ databases">
        <title>YIM 75507 draft genome.</title>
        <authorList>
            <person name="Tang S."/>
            <person name="Feng Y."/>
        </authorList>
    </citation>
    <scope>NUCLEOTIDE SEQUENCE [LARGE SCALE GENOMIC DNA]</scope>
    <source>
        <strain evidence="3 4">YIM 75507</strain>
    </source>
</reference>
<dbReference type="AlphaFoldDB" id="A0A3A4A5U5"/>
<protein>
    <recommendedName>
        <fullName evidence="2">Aminoglycoside phosphotransferase domain-containing protein</fullName>
    </recommendedName>
</protein>
<proteinExistence type="predicted"/>
<feature type="region of interest" description="Disordered" evidence="1">
    <location>
        <begin position="254"/>
        <end position="474"/>
    </location>
</feature>
<gene>
    <name evidence="3" type="ORF">D5H75_33210</name>
</gene>
<dbReference type="RefSeq" id="WP_119930543.1">
    <property type="nucleotide sequence ID" value="NZ_QZEY01000019.1"/>
</dbReference>
<feature type="compositionally biased region" description="Basic and acidic residues" evidence="1">
    <location>
        <begin position="344"/>
        <end position="364"/>
    </location>
</feature>
<comment type="caution">
    <text evidence="3">The sequence shown here is derived from an EMBL/GenBank/DDBJ whole genome shotgun (WGS) entry which is preliminary data.</text>
</comment>
<evidence type="ECO:0000313" key="3">
    <source>
        <dbReference type="EMBL" id="RJL23231.1"/>
    </source>
</evidence>
<keyword evidence="4" id="KW-1185">Reference proteome</keyword>
<dbReference type="Gene3D" id="3.90.1200.10">
    <property type="match status" value="1"/>
</dbReference>
<dbReference type="Pfam" id="PF01636">
    <property type="entry name" value="APH"/>
    <property type="match status" value="1"/>
</dbReference>